<gene>
    <name evidence="3" type="ORF">IAD12_00540</name>
</gene>
<reference evidence="3" key="1">
    <citation type="submission" date="2020-10" db="EMBL/GenBank/DDBJ databases">
        <authorList>
            <person name="Gilroy R."/>
        </authorList>
    </citation>
    <scope>NUCLEOTIDE SEQUENCE</scope>
    <source>
        <strain evidence="3">CHK176-22527</strain>
    </source>
</reference>
<keyword evidence="2" id="KW-0472">Membrane</keyword>
<evidence type="ECO:0000256" key="2">
    <source>
        <dbReference type="SAM" id="Phobius"/>
    </source>
</evidence>
<feature type="compositionally biased region" description="Polar residues" evidence="1">
    <location>
        <begin position="153"/>
        <end position="173"/>
    </location>
</feature>
<evidence type="ECO:0000313" key="4">
    <source>
        <dbReference type="Proteomes" id="UP000824159"/>
    </source>
</evidence>
<organism evidence="3 4">
    <name type="scientific">Candidatus Allocopromorpha excrementavium</name>
    <dbReference type="NCBI Taxonomy" id="2840741"/>
    <lineage>
        <taxon>Bacteria</taxon>
        <taxon>Bacillati</taxon>
        <taxon>Bacillota</taxon>
        <taxon>Clostridia</taxon>
        <taxon>Eubacteriales</taxon>
        <taxon>Eubacteriaceae</taxon>
        <taxon>Eubacteriaceae incertae sedis</taxon>
        <taxon>Candidatus Allocopromorpha</taxon>
    </lineage>
</organism>
<sequence length="208" mass="22227">MESEVSEATNVKTLINFSGSGITNIYDGMICNTGSSLTASAVGNGMYTDTPPSINDSRWKPLRWICGDISGTWTDDSYELTIALQKAGKYILSVVFGVETYTSDGWQSMNIEKMLSISFTAIDAAAETPADGSDTTGISETAKSPDTAKTLRASKSSDNAKTFKTSASQDTPNTGNAAQSYALWTAAGLLSAAIILQIIGMKRRIRRY</sequence>
<feature type="transmembrane region" description="Helical" evidence="2">
    <location>
        <begin position="181"/>
        <end position="199"/>
    </location>
</feature>
<name>A0A9D1HAY2_9FIRM</name>
<keyword evidence="2" id="KW-1133">Transmembrane helix</keyword>
<keyword evidence="2" id="KW-0812">Transmembrane</keyword>
<feature type="compositionally biased region" description="Polar residues" evidence="1">
    <location>
        <begin position="133"/>
        <end position="144"/>
    </location>
</feature>
<dbReference type="EMBL" id="DVLX01000007">
    <property type="protein sequence ID" value="HIT98726.1"/>
    <property type="molecule type" value="Genomic_DNA"/>
</dbReference>
<accession>A0A9D1HAY2</accession>
<feature type="region of interest" description="Disordered" evidence="1">
    <location>
        <begin position="128"/>
        <end position="173"/>
    </location>
</feature>
<protein>
    <submittedName>
        <fullName evidence="3">Uncharacterized protein</fullName>
    </submittedName>
</protein>
<dbReference type="Proteomes" id="UP000824159">
    <property type="component" value="Unassembled WGS sequence"/>
</dbReference>
<proteinExistence type="predicted"/>
<evidence type="ECO:0000313" key="3">
    <source>
        <dbReference type="EMBL" id="HIT98726.1"/>
    </source>
</evidence>
<evidence type="ECO:0000256" key="1">
    <source>
        <dbReference type="SAM" id="MobiDB-lite"/>
    </source>
</evidence>
<dbReference type="AlphaFoldDB" id="A0A9D1HAY2"/>
<reference evidence="3" key="2">
    <citation type="journal article" date="2021" name="PeerJ">
        <title>Extensive microbial diversity within the chicken gut microbiome revealed by metagenomics and culture.</title>
        <authorList>
            <person name="Gilroy R."/>
            <person name="Ravi A."/>
            <person name="Getino M."/>
            <person name="Pursley I."/>
            <person name="Horton D.L."/>
            <person name="Alikhan N.F."/>
            <person name="Baker D."/>
            <person name="Gharbi K."/>
            <person name="Hall N."/>
            <person name="Watson M."/>
            <person name="Adriaenssens E.M."/>
            <person name="Foster-Nyarko E."/>
            <person name="Jarju S."/>
            <person name="Secka A."/>
            <person name="Antonio M."/>
            <person name="Oren A."/>
            <person name="Chaudhuri R.R."/>
            <person name="La Ragione R."/>
            <person name="Hildebrand F."/>
            <person name="Pallen M.J."/>
        </authorList>
    </citation>
    <scope>NUCLEOTIDE SEQUENCE</scope>
    <source>
        <strain evidence="3">CHK176-22527</strain>
    </source>
</reference>
<comment type="caution">
    <text evidence="3">The sequence shown here is derived from an EMBL/GenBank/DDBJ whole genome shotgun (WGS) entry which is preliminary data.</text>
</comment>